<dbReference type="EMBL" id="CP081864">
    <property type="protein sequence ID" value="QZN94394.1"/>
    <property type="molecule type" value="Genomic_DNA"/>
</dbReference>
<dbReference type="InterPro" id="IPR000801">
    <property type="entry name" value="Esterase-like"/>
</dbReference>
<name>A0ABX9AIB7_9ENTR</name>
<sequence length="283" mass="32671">MYQHYPTRKEIFTSSTCGDYQLFIAWPDEPAPEQGWPVIYLLDGEVHFPVAETLMRTLARPRCCMTPGVVVAIGYLEGTLRERDYRPAVAQRVPEPNPRGGYYPSGLAGQSEAFLAFIQHELKPYIRQAFSVDPRREALFGHSYGGLFTLNTLFTCRHAFQHYYASSPSVWWNEGYINEIATDFLQAEVTEELSAAPVLFLSVGEWEQSLERWELALPEVQREALRQHRRQRRMVDGVRELSWRLQAADRDKLDVSLFIHAGQSHQSVPLLSLQQAFMHHFQR</sequence>
<dbReference type="Gene3D" id="3.40.50.1820">
    <property type="entry name" value="alpha/beta hydrolase"/>
    <property type="match status" value="1"/>
</dbReference>
<organism evidence="3 4">
    <name type="scientific">Symbiopectobacterium purcellii</name>
    <dbReference type="NCBI Taxonomy" id="2871826"/>
    <lineage>
        <taxon>Bacteria</taxon>
        <taxon>Pseudomonadati</taxon>
        <taxon>Pseudomonadota</taxon>
        <taxon>Gammaproteobacteria</taxon>
        <taxon>Enterobacterales</taxon>
        <taxon>Enterobacteriaceae</taxon>
    </lineage>
</organism>
<dbReference type="GO" id="GO:0016787">
    <property type="term" value="F:hydrolase activity"/>
    <property type="evidence" value="ECO:0007669"/>
    <property type="project" value="UniProtKB-KW"/>
</dbReference>
<evidence type="ECO:0000256" key="2">
    <source>
        <dbReference type="ARBA" id="ARBA00022801"/>
    </source>
</evidence>
<evidence type="ECO:0000256" key="1">
    <source>
        <dbReference type="ARBA" id="ARBA00005622"/>
    </source>
</evidence>
<dbReference type="Pfam" id="PF00756">
    <property type="entry name" value="Esterase"/>
    <property type="match status" value="1"/>
</dbReference>
<keyword evidence="4" id="KW-1185">Reference proteome</keyword>
<proteinExistence type="inferred from homology"/>
<dbReference type="RefSeq" id="WP_222157517.1">
    <property type="nucleotide sequence ID" value="NZ_CP081864.1"/>
</dbReference>
<gene>
    <name evidence="3" type="ORF">K6K13_13730</name>
</gene>
<comment type="similarity">
    <text evidence="1">Belongs to the esterase D family.</text>
</comment>
<protein>
    <submittedName>
        <fullName evidence="3">Alpha/beta hydrolase</fullName>
    </submittedName>
</protein>
<dbReference type="InterPro" id="IPR029058">
    <property type="entry name" value="AB_hydrolase_fold"/>
</dbReference>
<dbReference type="SUPFAM" id="SSF53474">
    <property type="entry name" value="alpha/beta-Hydrolases"/>
    <property type="match status" value="1"/>
</dbReference>
<accession>A0ABX9AIB7</accession>
<dbReference type="Proteomes" id="UP000825886">
    <property type="component" value="Chromosome"/>
</dbReference>
<dbReference type="PANTHER" id="PTHR40841:SF2">
    <property type="entry name" value="SIDEROPHORE-DEGRADING ESTERASE (EUROFUNG)"/>
    <property type="match status" value="1"/>
</dbReference>
<dbReference type="InterPro" id="IPR052558">
    <property type="entry name" value="Siderophore_Hydrolase_D"/>
</dbReference>
<evidence type="ECO:0000313" key="3">
    <source>
        <dbReference type="EMBL" id="QZN94394.1"/>
    </source>
</evidence>
<keyword evidence="2 3" id="KW-0378">Hydrolase</keyword>
<reference evidence="3 4" key="1">
    <citation type="submission" date="2021-08" db="EMBL/GenBank/DDBJ databases">
        <title>Culture and genomic analysis of Symbiopectobacterium purcellii sp. nov. gen. nov., isolated from the leafhopper Empoasca decipiens.</title>
        <authorList>
            <person name="Nadal-Jimenez P."/>
            <person name="Siozios S."/>
            <person name="Halliday N."/>
            <person name="Camara M."/>
            <person name="Hurst G.D.D."/>
        </authorList>
    </citation>
    <scope>NUCLEOTIDE SEQUENCE [LARGE SCALE GENOMIC DNA]</scope>
    <source>
        <strain evidence="3 4">SyEd1</strain>
    </source>
</reference>
<evidence type="ECO:0000313" key="4">
    <source>
        <dbReference type="Proteomes" id="UP000825886"/>
    </source>
</evidence>
<dbReference type="PANTHER" id="PTHR40841">
    <property type="entry name" value="SIDEROPHORE TRIACETYLFUSARININE C ESTERASE"/>
    <property type="match status" value="1"/>
</dbReference>